<dbReference type="GO" id="GO:0008194">
    <property type="term" value="F:UDP-glycosyltransferase activity"/>
    <property type="evidence" value="ECO:0007669"/>
    <property type="project" value="InterPro"/>
</dbReference>
<dbReference type="EMBL" id="SLWS01000010">
    <property type="protein sequence ID" value="TCO53692.1"/>
    <property type="molecule type" value="Genomic_DNA"/>
</dbReference>
<dbReference type="AlphaFoldDB" id="A0A4R2J7R7"/>
<keyword evidence="2" id="KW-0808">Transferase</keyword>
<organism evidence="2 3">
    <name type="scientific">Actinocrispum wychmicini</name>
    <dbReference type="NCBI Taxonomy" id="1213861"/>
    <lineage>
        <taxon>Bacteria</taxon>
        <taxon>Bacillati</taxon>
        <taxon>Actinomycetota</taxon>
        <taxon>Actinomycetes</taxon>
        <taxon>Pseudonocardiales</taxon>
        <taxon>Pseudonocardiaceae</taxon>
        <taxon>Actinocrispum</taxon>
    </lineage>
</organism>
<dbReference type="GO" id="GO:0017000">
    <property type="term" value="P:antibiotic biosynthetic process"/>
    <property type="evidence" value="ECO:0007669"/>
    <property type="project" value="UniProtKB-ARBA"/>
</dbReference>
<dbReference type="Gene3D" id="3.40.50.2000">
    <property type="entry name" value="Glycogen Phosphorylase B"/>
    <property type="match status" value="2"/>
</dbReference>
<evidence type="ECO:0000259" key="1">
    <source>
        <dbReference type="Pfam" id="PF06722"/>
    </source>
</evidence>
<comment type="caution">
    <text evidence="2">The sequence shown here is derived from an EMBL/GenBank/DDBJ whole genome shotgun (WGS) entry which is preliminary data.</text>
</comment>
<evidence type="ECO:0000313" key="2">
    <source>
        <dbReference type="EMBL" id="TCO53692.1"/>
    </source>
</evidence>
<dbReference type="GO" id="GO:0016758">
    <property type="term" value="F:hexosyltransferase activity"/>
    <property type="evidence" value="ECO:0007669"/>
    <property type="project" value="UniProtKB-ARBA"/>
</dbReference>
<dbReference type="PANTHER" id="PTHR48050:SF13">
    <property type="entry name" value="STEROL 3-BETA-GLUCOSYLTRANSFERASE UGT80A2"/>
    <property type="match status" value="1"/>
</dbReference>
<sequence length="380" mass="41135">MSRYLFVVPPLTGHVNPTAAVGAELRARGHEVAWVGHSGTLTPLLDDGATIFPALADSLERDIQDARRRWLELKGFAVLKFLWEEFLIPLAHAMIPGVDKAVFEFVPDVVVADQQALAGPVVARASEIPWVTSASTSAELVRPLQTMPKVEEWIRRQLAALSESDVDIRFSELLVLAFTTAELVGDRAFPDHYVFTGPALRRSERTEFPWEWLTEGKRRVLVSLGTLNGAAGHRFFGEVVTAVSDLTEVQVVLVAPPGVVTAPPHVLVTERVPQLALMNHVEAVISHGGHNTVCEALAHGLPLVVAPIRDDQPIIAQQVVDAGAGLRLKYARVRAPEIRAALDAVLHNPEYAAGARRVQQSFRAAGGASAAADHLEAVTV</sequence>
<dbReference type="CDD" id="cd03784">
    <property type="entry name" value="GT1_Gtf-like"/>
    <property type="match status" value="1"/>
</dbReference>
<reference evidence="2 3" key="1">
    <citation type="submission" date="2019-03" db="EMBL/GenBank/DDBJ databases">
        <title>Genomic Encyclopedia of Type Strains, Phase IV (KMG-IV): sequencing the most valuable type-strain genomes for metagenomic binning, comparative biology and taxonomic classification.</title>
        <authorList>
            <person name="Goeker M."/>
        </authorList>
    </citation>
    <scope>NUCLEOTIDE SEQUENCE [LARGE SCALE GENOMIC DNA]</scope>
    <source>
        <strain evidence="2 3">DSM 45934</strain>
    </source>
</reference>
<dbReference type="InterPro" id="IPR002213">
    <property type="entry name" value="UDP_glucos_trans"/>
</dbReference>
<evidence type="ECO:0000313" key="3">
    <source>
        <dbReference type="Proteomes" id="UP000295680"/>
    </source>
</evidence>
<dbReference type="InterPro" id="IPR050426">
    <property type="entry name" value="Glycosyltransferase_28"/>
</dbReference>
<dbReference type="PANTHER" id="PTHR48050">
    <property type="entry name" value="STEROL 3-BETA-GLUCOSYLTRANSFERASE"/>
    <property type="match status" value="1"/>
</dbReference>
<keyword evidence="3" id="KW-1185">Reference proteome</keyword>
<dbReference type="Pfam" id="PF06722">
    <property type="entry name" value="EryCIII-like_C"/>
    <property type="match status" value="1"/>
</dbReference>
<protein>
    <submittedName>
        <fullName evidence="2">MGT family glycosyltransferase</fullName>
    </submittedName>
</protein>
<proteinExistence type="predicted"/>
<gene>
    <name evidence="2" type="ORF">EV192_110282</name>
</gene>
<dbReference type="RefSeq" id="WP_132123648.1">
    <property type="nucleotide sequence ID" value="NZ_SLWS01000010.1"/>
</dbReference>
<dbReference type="Proteomes" id="UP000295680">
    <property type="component" value="Unassembled WGS sequence"/>
</dbReference>
<accession>A0A4R2J7R7</accession>
<name>A0A4R2J7R7_9PSEU</name>
<dbReference type="OrthoDB" id="764352at2"/>
<dbReference type="InterPro" id="IPR010610">
    <property type="entry name" value="EryCIII-like_C"/>
</dbReference>
<dbReference type="SUPFAM" id="SSF53756">
    <property type="entry name" value="UDP-Glycosyltransferase/glycogen phosphorylase"/>
    <property type="match status" value="1"/>
</dbReference>
<feature type="domain" description="Erythromycin biosynthesis protein CIII-like C-terminal" evidence="1">
    <location>
        <begin position="256"/>
        <end position="364"/>
    </location>
</feature>